<evidence type="ECO:0000256" key="3">
    <source>
        <dbReference type="ARBA" id="ARBA00013278"/>
    </source>
</evidence>
<keyword evidence="8" id="KW-0106">Calcium</keyword>
<dbReference type="InterPro" id="IPR036444">
    <property type="entry name" value="PLipase_A2_dom_sf"/>
</dbReference>
<dbReference type="STRING" id="278856.A0A212FHD2"/>
<evidence type="ECO:0000256" key="5">
    <source>
        <dbReference type="ARBA" id="ARBA00022525"/>
    </source>
</evidence>
<keyword evidence="5" id="KW-0964">Secreted</keyword>
<dbReference type="GO" id="GO:0016042">
    <property type="term" value="P:lipid catabolic process"/>
    <property type="evidence" value="ECO:0007669"/>
    <property type="project" value="UniProtKB-KW"/>
</dbReference>
<gene>
    <name evidence="14" type="ORF">KGM_207444</name>
</gene>
<dbReference type="Pfam" id="PF05826">
    <property type="entry name" value="Phospholip_A2_2"/>
    <property type="match status" value="1"/>
</dbReference>
<keyword evidence="6" id="KW-0479">Metal-binding</keyword>
<evidence type="ECO:0000259" key="13">
    <source>
        <dbReference type="Pfam" id="PF05826"/>
    </source>
</evidence>
<evidence type="ECO:0000313" key="15">
    <source>
        <dbReference type="Proteomes" id="UP000007151"/>
    </source>
</evidence>
<dbReference type="InParanoid" id="A0A212FHD2"/>
<keyword evidence="10" id="KW-0443">Lipid metabolism</keyword>
<evidence type="ECO:0000256" key="7">
    <source>
        <dbReference type="ARBA" id="ARBA00022801"/>
    </source>
</evidence>
<sequence>MSFRRLLSAVRSARDALTRGAPMADGLFKSLVSLVVILCIAVSSPQSASAKPFAFSFPASWSLAGLVGGVGARSEDHRREPAGVKPYTERRVSNDTLRMIYFHDQTVAVVELGLDKLLLNCELIETYDEDDTSRLLRQLSSINRPLAINFPQMTKLMSQCQQFFELLVLKLLLKPKKESVSDEDDTSRLLRQLSSINRPLAINFPQMTKLMSQCQQVDGVEGSEGWAASRRRADWRERGAARLRAGGQHAGLLGGSPLSLLQGIIPGTKWCGTGDIAADYHDLGSDRPLDRCCRTHDLCPSKVRAFSTRYNLTNNSLYSKSHCTCDDMLFECLKATNTSASHLMGHIYFNIVQVPCFEDLPSGRRFREAKQGF</sequence>
<organism evidence="14 15">
    <name type="scientific">Danaus plexippus plexippus</name>
    <dbReference type="NCBI Taxonomy" id="278856"/>
    <lineage>
        <taxon>Eukaryota</taxon>
        <taxon>Metazoa</taxon>
        <taxon>Ecdysozoa</taxon>
        <taxon>Arthropoda</taxon>
        <taxon>Hexapoda</taxon>
        <taxon>Insecta</taxon>
        <taxon>Pterygota</taxon>
        <taxon>Neoptera</taxon>
        <taxon>Endopterygota</taxon>
        <taxon>Lepidoptera</taxon>
        <taxon>Glossata</taxon>
        <taxon>Ditrysia</taxon>
        <taxon>Papilionoidea</taxon>
        <taxon>Nymphalidae</taxon>
        <taxon>Danainae</taxon>
        <taxon>Danaini</taxon>
        <taxon>Danaina</taxon>
        <taxon>Danaus</taxon>
        <taxon>Danaus</taxon>
    </lineage>
</organism>
<evidence type="ECO:0000313" key="14">
    <source>
        <dbReference type="EMBL" id="OWR53152.1"/>
    </source>
</evidence>
<reference evidence="14 15" key="1">
    <citation type="journal article" date="2011" name="Cell">
        <title>The monarch butterfly genome yields insights into long-distance migration.</title>
        <authorList>
            <person name="Zhan S."/>
            <person name="Merlin C."/>
            <person name="Boore J.L."/>
            <person name="Reppert S.M."/>
        </authorList>
    </citation>
    <scope>NUCLEOTIDE SEQUENCE [LARGE SCALE GENOMIC DNA]</scope>
    <source>
        <strain evidence="14">F-2</strain>
    </source>
</reference>
<dbReference type="GO" id="GO:0046872">
    <property type="term" value="F:metal ion binding"/>
    <property type="evidence" value="ECO:0007669"/>
    <property type="project" value="UniProtKB-KW"/>
</dbReference>
<dbReference type="KEGG" id="dpl:KGM_207444"/>
<keyword evidence="15" id="KW-1185">Reference proteome</keyword>
<evidence type="ECO:0000256" key="2">
    <source>
        <dbReference type="ARBA" id="ARBA00004613"/>
    </source>
</evidence>
<keyword evidence="9" id="KW-0442">Lipid degradation</keyword>
<evidence type="ECO:0000256" key="8">
    <source>
        <dbReference type="ARBA" id="ARBA00022837"/>
    </source>
</evidence>
<dbReference type="CDD" id="cd04704">
    <property type="entry name" value="PLA2_bee_venom_like"/>
    <property type="match status" value="1"/>
</dbReference>
<evidence type="ECO:0000256" key="1">
    <source>
        <dbReference type="ARBA" id="ARBA00001913"/>
    </source>
</evidence>
<evidence type="ECO:0000256" key="12">
    <source>
        <dbReference type="ARBA" id="ARBA00029903"/>
    </source>
</evidence>
<comment type="caution">
    <text evidence="14">The sequence shown here is derived from an EMBL/GenBank/DDBJ whole genome shotgun (WGS) entry which is preliminary data.</text>
</comment>
<dbReference type="GO" id="GO:0005576">
    <property type="term" value="C:extracellular region"/>
    <property type="evidence" value="ECO:0007669"/>
    <property type="project" value="UniProtKB-SubCell"/>
</dbReference>
<keyword evidence="11" id="KW-1015">Disulfide bond</keyword>
<dbReference type="EC" id="3.1.1.4" evidence="3"/>
<keyword evidence="7" id="KW-0378">Hydrolase</keyword>
<evidence type="ECO:0000256" key="11">
    <source>
        <dbReference type="ARBA" id="ARBA00023157"/>
    </source>
</evidence>
<comment type="subcellular location">
    <subcellularLocation>
        <location evidence="2">Secreted</location>
    </subcellularLocation>
</comment>
<dbReference type="Gene3D" id="1.20.90.10">
    <property type="entry name" value="Phospholipase A2 domain"/>
    <property type="match status" value="1"/>
</dbReference>
<dbReference type="GO" id="GO:0004623">
    <property type="term" value="F:phospholipase A2 activity"/>
    <property type="evidence" value="ECO:0007669"/>
    <property type="project" value="UniProtKB-EC"/>
</dbReference>
<evidence type="ECO:0000256" key="10">
    <source>
        <dbReference type="ARBA" id="ARBA00023098"/>
    </source>
</evidence>
<proteinExistence type="predicted"/>
<dbReference type="FunFam" id="1.20.90.10:FF:000002">
    <property type="entry name" value="Phospholipase A2 group III"/>
    <property type="match status" value="1"/>
</dbReference>
<evidence type="ECO:0000256" key="6">
    <source>
        <dbReference type="ARBA" id="ARBA00022723"/>
    </source>
</evidence>
<dbReference type="SUPFAM" id="SSF48619">
    <property type="entry name" value="Phospholipase A2, PLA2"/>
    <property type="match status" value="1"/>
</dbReference>
<dbReference type="EMBL" id="AGBW02008504">
    <property type="protein sequence ID" value="OWR53152.1"/>
    <property type="molecule type" value="Genomic_DNA"/>
</dbReference>
<accession>A0A212FHD2</accession>
<dbReference type="PANTHER" id="PTHR12253">
    <property type="entry name" value="RH14732P"/>
    <property type="match status" value="1"/>
</dbReference>
<protein>
    <recommendedName>
        <fullName evidence="4">Phospholipase A2</fullName>
        <ecNumber evidence="3">3.1.1.4</ecNumber>
    </recommendedName>
    <alternativeName>
        <fullName evidence="12">Phosphatidylcholine 2-acylhydrolase</fullName>
    </alternativeName>
</protein>
<dbReference type="eggNOG" id="ENOG502RM3D">
    <property type="taxonomic scope" value="Eukaryota"/>
</dbReference>
<dbReference type="GO" id="GO:0050482">
    <property type="term" value="P:arachidonate secretion"/>
    <property type="evidence" value="ECO:0007669"/>
    <property type="project" value="InterPro"/>
</dbReference>
<dbReference type="PROSITE" id="PS00118">
    <property type="entry name" value="PA2_HIS"/>
    <property type="match status" value="1"/>
</dbReference>
<feature type="domain" description="Phospholipase A2-like central" evidence="13">
    <location>
        <begin position="264"/>
        <end position="358"/>
    </location>
</feature>
<dbReference type="GO" id="GO:0006644">
    <property type="term" value="P:phospholipid metabolic process"/>
    <property type="evidence" value="ECO:0007669"/>
    <property type="project" value="InterPro"/>
</dbReference>
<dbReference type="Proteomes" id="UP000007151">
    <property type="component" value="Unassembled WGS sequence"/>
</dbReference>
<comment type="cofactor">
    <cofactor evidence="1">
        <name>Ca(2+)</name>
        <dbReference type="ChEBI" id="CHEBI:29108"/>
    </cofactor>
</comment>
<evidence type="ECO:0000256" key="4">
    <source>
        <dbReference type="ARBA" id="ARBA00021721"/>
    </source>
</evidence>
<name>A0A212FHD2_DANPL</name>
<evidence type="ECO:0000256" key="9">
    <source>
        <dbReference type="ARBA" id="ARBA00022963"/>
    </source>
</evidence>
<dbReference type="AlphaFoldDB" id="A0A212FHD2"/>
<dbReference type="InterPro" id="IPR033113">
    <property type="entry name" value="PLA2_histidine"/>
</dbReference>
<dbReference type="InterPro" id="IPR016090">
    <property type="entry name" value="PLA2-like_dom"/>
</dbReference>